<dbReference type="InterPro" id="IPR005952">
    <property type="entry name" value="Phosphogly_mut1"/>
</dbReference>
<sequence length="204" mass="22828">MEGILVLVRHGESEWNARNIWTGLTDIRLTQKGKDEAVAVASLLGDIAFDRAFTSELSRAYDSLRIMLRELHIPDLSVTKNSALNERDYGVYTGKNKAEIRRSLGDEEFLRLRRGWDYPIPKGESLKQVYARVIPYFDSTILPLLCRGLHVVVVAHGNSLRALIKKLDTVSDTDISSVELNTGEIVIFRVDATGAVVSRESRGT</sequence>
<reference evidence="8 9" key="1">
    <citation type="journal article" date="2016" name="Nat. Commun.">
        <title>Thousands of microbial genomes shed light on interconnected biogeochemical processes in an aquifer system.</title>
        <authorList>
            <person name="Anantharaman K."/>
            <person name="Brown C.T."/>
            <person name="Hug L.A."/>
            <person name="Sharon I."/>
            <person name="Castelle C.J."/>
            <person name="Probst A.J."/>
            <person name="Thomas B.C."/>
            <person name="Singh A."/>
            <person name="Wilkins M.J."/>
            <person name="Karaoz U."/>
            <person name="Brodie E.L."/>
            <person name="Williams K.H."/>
            <person name="Hubbard S.S."/>
            <person name="Banfield J.F."/>
        </authorList>
    </citation>
    <scope>NUCLEOTIDE SEQUENCE [LARGE SCALE GENOMIC DNA]</scope>
</reference>
<feature type="binding site" evidence="5">
    <location>
        <position position="59"/>
    </location>
    <ligand>
        <name>substrate</name>
    </ligand>
</feature>
<evidence type="ECO:0000313" key="8">
    <source>
        <dbReference type="EMBL" id="OGG30622.1"/>
    </source>
</evidence>
<dbReference type="SMART" id="SM00855">
    <property type="entry name" value="PGAM"/>
    <property type="match status" value="1"/>
</dbReference>
<dbReference type="PIRSF" id="PIRSF000709">
    <property type="entry name" value="6PFK_2-Ptase"/>
    <property type="match status" value="1"/>
</dbReference>
<name>A0A1F6B1L7_9BACT</name>
<feature type="binding site" evidence="5">
    <location>
        <begin position="86"/>
        <end position="89"/>
    </location>
    <ligand>
        <name>substrate</name>
    </ligand>
</feature>
<comment type="pathway">
    <text evidence="7">Carbohydrate degradation; glycolysis; pyruvate from D-glyceraldehyde 3-phosphate: step 3/5.</text>
</comment>
<keyword evidence="2" id="KW-0324">Glycolysis</keyword>
<feature type="active site" description="Proton donor/acceptor" evidence="4">
    <location>
        <position position="86"/>
    </location>
</feature>
<evidence type="ECO:0000256" key="5">
    <source>
        <dbReference type="PIRSR" id="PIRSR613078-2"/>
    </source>
</evidence>
<feature type="active site" description="Tele-phosphohistidine intermediate" evidence="4">
    <location>
        <position position="10"/>
    </location>
</feature>
<evidence type="ECO:0000256" key="2">
    <source>
        <dbReference type="ARBA" id="ARBA00023152"/>
    </source>
</evidence>
<dbReference type="GO" id="GO:0006096">
    <property type="term" value="P:glycolytic process"/>
    <property type="evidence" value="ECO:0007669"/>
    <property type="project" value="UniProtKB-UniPathway"/>
</dbReference>
<evidence type="ECO:0000256" key="7">
    <source>
        <dbReference type="RuleBase" id="RU004512"/>
    </source>
</evidence>
<comment type="caution">
    <text evidence="8">The sequence shown here is derived from an EMBL/GenBank/DDBJ whole genome shotgun (WGS) entry which is preliminary data.</text>
</comment>
<dbReference type="SUPFAM" id="SSF53254">
    <property type="entry name" value="Phosphoglycerate mutase-like"/>
    <property type="match status" value="1"/>
</dbReference>
<gene>
    <name evidence="8" type="ORF">A3A63_02755</name>
</gene>
<dbReference type="PANTHER" id="PTHR11931">
    <property type="entry name" value="PHOSPHOGLYCERATE MUTASE"/>
    <property type="match status" value="1"/>
</dbReference>
<organism evidence="8 9">
    <name type="scientific">Candidatus Gottesmanbacteria bacterium RIFCSPLOWO2_01_FULL_46_9</name>
    <dbReference type="NCBI Taxonomy" id="1798394"/>
    <lineage>
        <taxon>Bacteria</taxon>
        <taxon>Candidatus Gottesmaniibacteriota</taxon>
    </lineage>
</organism>
<feature type="site" description="Transition state stabilizer" evidence="6">
    <location>
        <position position="156"/>
    </location>
</feature>
<dbReference type="AlphaFoldDB" id="A0A1F6B1L7"/>
<evidence type="ECO:0000256" key="4">
    <source>
        <dbReference type="PIRSR" id="PIRSR613078-1"/>
    </source>
</evidence>
<dbReference type="Pfam" id="PF00300">
    <property type="entry name" value="His_Phos_1"/>
    <property type="match status" value="1"/>
</dbReference>
<evidence type="ECO:0000256" key="1">
    <source>
        <dbReference type="ARBA" id="ARBA00006717"/>
    </source>
</evidence>
<evidence type="ECO:0000313" key="9">
    <source>
        <dbReference type="Proteomes" id="UP000176450"/>
    </source>
</evidence>
<dbReference type="Gene3D" id="3.40.50.1240">
    <property type="entry name" value="Phosphoglycerate mutase-like"/>
    <property type="match status" value="1"/>
</dbReference>
<feature type="binding site" evidence="5">
    <location>
        <position position="97"/>
    </location>
    <ligand>
        <name>substrate</name>
    </ligand>
</feature>
<dbReference type="GO" id="GO:0004619">
    <property type="term" value="F:phosphoglycerate mutase activity"/>
    <property type="evidence" value="ECO:0007669"/>
    <property type="project" value="UniProtKB-EC"/>
</dbReference>
<protein>
    <recommendedName>
        <fullName evidence="7">2,3-bisphosphoglycerate-dependent phosphoglycerate mutase</fullName>
        <ecNumber evidence="7">5.4.2.11</ecNumber>
    </recommendedName>
</protein>
<feature type="binding site" evidence="5">
    <location>
        <begin position="22"/>
        <end position="23"/>
    </location>
    <ligand>
        <name>substrate</name>
    </ligand>
</feature>
<accession>A0A1F6B1L7</accession>
<evidence type="ECO:0000256" key="3">
    <source>
        <dbReference type="ARBA" id="ARBA00023235"/>
    </source>
</evidence>
<proteinExistence type="inferred from homology"/>
<dbReference type="EMBL" id="MFJX01000028">
    <property type="protein sequence ID" value="OGG30622.1"/>
    <property type="molecule type" value="Genomic_DNA"/>
</dbReference>
<dbReference type="PROSITE" id="PS00175">
    <property type="entry name" value="PG_MUTASE"/>
    <property type="match status" value="1"/>
</dbReference>
<comment type="catalytic activity">
    <reaction evidence="7">
        <text>(2R)-2-phosphoglycerate = (2R)-3-phosphoglycerate</text>
        <dbReference type="Rhea" id="RHEA:15901"/>
        <dbReference type="ChEBI" id="CHEBI:58272"/>
        <dbReference type="ChEBI" id="CHEBI:58289"/>
        <dbReference type="EC" id="5.4.2.11"/>
    </reaction>
</comment>
<dbReference type="InterPro" id="IPR013078">
    <property type="entry name" value="His_Pase_superF_clade-1"/>
</dbReference>
<dbReference type="UniPathway" id="UPA00109">
    <property type="reaction ID" value="UER00186"/>
</dbReference>
<dbReference type="NCBIfam" id="TIGR01258">
    <property type="entry name" value="pgm_1"/>
    <property type="match status" value="1"/>
</dbReference>
<feature type="binding site" evidence="5">
    <location>
        <begin position="113"/>
        <end position="114"/>
    </location>
    <ligand>
        <name>substrate</name>
    </ligand>
</feature>
<dbReference type="InterPro" id="IPR029033">
    <property type="entry name" value="His_PPase_superfam"/>
</dbReference>
<dbReference type="InterPro" id="IPR001345">
    <property type="entry name" value="PG/BPGM_mutase_AS"/>
</dbReference>
<evidence type="ECO:0000256" key="6">
    <source>
        <dbReference type="PIRSR" id="PIRSR613078-3"/>
    </source>
</evidence>
<keyword evidence="3" id="KW-0413">Isomerase</keyword>
<comment type="similarity">
    <text evidence="1">Belongs to the phosphoglycerate mutase family. BPG-dependent PGAM subfamily.</text>
</comment>
<dbReference type="EC" id="5.4.2.11" evidence="7"/>
<comment type="function">
    <text evidence="7">Catalyzes the interconversion of 2-phosphoglycerate and 3-phosphoglycerate.</text>
</comment>
<dbReference type="Proteomes" id="UP000176450">
    <property type="component" value="Unassembled WGS sequence"/>
</dbReference>
<dbReference type="CDD" id="cd07067">
    <property type="entry name" value="HP_PGM_like"/>
    <property type="match status" value="1"/>
</dbReference>
<feature type="binding site" evidence="5">
    <location>
        <begin position="157"/>
        <end position="158"/>
    </location>
    <ligand>
        <name>substrate</name>
    </ligand>
</feature>
<feature type="binding site" evidence="5">
    <location>
        <begin position="9"/>
        <end position="16"/>
    </location>
    <ligand>
        <name>substrate</name>
    </ligand>
</feature>